<gene>
    <name evidence="3" type="ORF">E6G99_07260</name>
</gene>
<reference evidence="3 4" key="1">
    <citation type="journal article" date="2019" name="Nat. Microbiol.">
        <title>Mediterranean grassland soil C-N compound turnover is dependent on rainfall and depth, and is mediated by genomically divergent microorganisms.</title>
        <authorList>
            <person name="Diamond S."/>
            <person name="Andeer P.F."/>
            <person name="Li Z."/>
            <person name="Crits-Christoph A."/>
            <person name="Burstein D."/>
            <person name="Anantharaman K."/>
            <person name="Lane K.R."/>
            <person name="Thomas B.C."/>
            <person name="Pan C."/>
            <person name="Northen T.R."/>
            <person name="Banfield J.F."/>
        </authorList>
    </citation>
    <scope>NUCLEOTIDE SEQUENCE [LARGE SCALE GENOMIC DNA]</scope>
    <source>
        <strain evidence="3">NP_2</strain>
    </source>
</reference>
<keyword evidence="1" id="KW-0808">Transferase</keyword>
<protein>
    <submittedName>
        <fullName evidence="3">ATP-binding protein</fullName>
    </submittedName>
</protein>
<keyword evidence="1" id="KW-0418">Kinase</keyword>
<accession>A0A537LGZ0</accession>
<evidence type="ECO:0000256" key="1">
    <source>
        <dbReference type="ARBA" id="ARBA00022527"/>
    </source>
</evidence>
<dbReference type="PANTHER" id="PTHR35526:SF3">
    <property type="entry name" value="ANTI-SIGMA-F FACTOR RSBW"/>
    <property type="match status" value="1"/>
</dbReference>
<feature type="domain" description="Histidine kinase/HSP90-like ATPase" evidence="2">
    <location>
        <begin position="17"/>
        <end position="133"/>
    </location>
</feature>
<dbReference type="GO" id="GO:0005524">
    <property type="term" value="F:ATP binding"/>
    <property type="evidence" value="ECO:0007669"/>
    <property type="project" value="UniProtKB-KW"/>
</dbReference>
<dbReference type="AlphaFoldDB" id="A0A537LGZ0"/>
<dbReference type="GO" id="GO:0004674">
    <property type="term" value="F:protein serine/threonine kinase activity"/>
    <property type="evidence" value="ECO:0007669"/>
    <property type="project" value="UniProtKB-KW"/>
</dbReference>
<dbReference type="InterPro" id="IPR036890">
    <property type="entry name" value="HATPase_C_sf"/>
</dbReference>
<dbReference type="CDD" id="cd16936">
    <property type="entry name" value="HATPase_RsbW-like"/>
    <property type="match status" value="1"/>
</dbReference>
<dbReference type="Proteomes" id="UP000318661">
    <property type="component" value="Unassembled WGS sequence"/>
</dbReference>
<dbReference type="EMBL" id="VBAJ01000187">
    <property type="protein sequence ID" value="TMJ07284.1"/>
    <property type="molecule type" value="Genomic_DNA"/>
</dbReference>
<keyword evidence="3" id="KW-0547">Nucleotide-binding</keyword>
<dbReference type="PANTHER" id="PTHR35526">
    <property type="entry name" value="ANTI-SIGMA-F FACTOR RSBW-RELATED"/>
    <property type="match status" value="1"/>
</dbReference>
<name>A0A537LGZ0_9BACT</name>
<dbReference type="SUPFAM" id="SSF55874">
    <property type="entry name" value="ATPase domain of HSP90 chaperone/DNA topoisomerase II/histidine kinase"/>
    <property type="match status" value="1"/>
</dbReference>
<proteinExistence type="predicted"/>
<dbReference type="InterPro" id="IPR050267">
    <property type="entry name" value="Anti-sigma-factor_SerPK"/>
</dbReference>
<evidence type="ECO:0000313" key="3">
    <source>
        <dbReference type="EMBL" id="TMJ07284.1"/>
    </source>
</evidence>
<organism evidence="3 4">
    <name type="scientific">Candidatus Segetimicrobium genomatis</name>
    <dbReference type="NCBI Taxonomy" id="2569760"/>
    <lineage>
        <taxon>Bacteria</taxon>
        <taxon>Bacillati</taxon>
        <taxon>Candidatus Sysuimicrobiota</taxon>
        <taxon>Candidatus Sysuimicrobiia</taxon>
        <taxon>Candidatus Sysuimicrobiales</taxon>
        <taxon>Candidatus Segetimicrobiaceae</taxon>
        <taxon>Candidatus Segetimicrobium</taxon>
    </lineage>
</organism>
<dbReference type="Gene3D" id="3.30.565.10">
    <property type="entry name" value="Histidine kinase-like ATPase, C-terminal domain"/>
    <property type="match status" value="1"/>
</dbReference>
<keyword evidence="3" id="KW-0067">ATP-binding</keyword>
<sequence length="229" mass="25680">MRRPTGADGTWFEEYLLPAQPRYVSLARALLRVTAAHAGFTDGQTFDVSVAMSEAYTNVIVHANTSWITLRYAVQPRGLTVEVEDDGEGFDTTLLDRPYRPQTGVGRGMHLIHALMDSVECQSSPMGTLVRMTRLRGGRMREGIPWRVVPGPFRSIGHIRRTIDRYERDLALMLGDVEPIEGDLDDQAILERFAEADDKEGLVGDRKLRIKTLQATLEILKEDMGETGH</sequence>
<evidence type="ECO:0000259" key="2">
    <source>
        <dbReference type="Pfam" id="PF13581"/>
    </source>
</evidence>
<keyword evidence="1" id="KW-0723">Serine/threonine-protein kinase</keyword>
<dbReference type="Pfam" id="PF13581">
    <property type="entry name" value="HATPase_c_2"/>
    <property type="match status" value="1"/>
</dbReference>
<evidence type="ECO:0000313" key="4">
    <source>
        <dbReference type="Proteomes" id="UP000318661"/>
    </source>
</evidence>
<comment type="caution">
    <text evidence="3">The sequence shown here is derived from an EMBL/GenBank/DDBJ whole genome shotgun (WGS) entry which is preliminary data.</text>
</comment>
<dbReference type="InterPro" id="IPR003594">
    <property type="entry name" value="HATPase_dom"/>
</dbReference>